<dbReference type="SMART" id="SM00932">
    <property type="entry name" value="Nfu_N"/>
    <property type="match status" value="1"/>
</dbReference>
<dbReference type="Pfam" id="PF08712">
    <property type="entry name" value="Nfu_N"/>
    <property type="match status" value="1"/>
</dbReference>
<name>A0A1M7CW09_9RHOB</name>
<accession>A0A1M7CW09</accession>
<sequence>MSETALRRRIRAVPSLNDPATMRFVLETPVQPGRSANWTAPDSDAPLARALFDVPGVRAVHVAEATVTVTRAPEGDWAQLKPRIAAAIRATLEDSDAPLGAAEAAPDDPDRQLLDKVTDLLDRQANPAIAAHGGHVSAEKVSDGVVYLRMSGGCQGCAASAATLRGGIENMLRAAIPELRDIVDVTDHEAGTNPFYSETPGHSPALLRPVPPEALDWSDGDLRIDPDYLARRLGLAPHVLVAGLESGDIGRDVETLDGPGGEITRLTIRSPQRAWAADIRADGTVVEVPPARQGSKKPALKDRVREHLAALPTEAVPVPYGKLARALGLYLPGSVGRVTAALEDTMREDVAAGIPMIAALARGRGADLPGKGFFDLAETLGAPVASDPAGFAAYRAQVIAAHLEQGG</sequence>
<dbReference type="RefSeq" id="WP_073034684.1">
    <property type="nucleotide sequence ID" value="NZ_BMLR01000005.1"/>
</dbReference>
<evidence type="ECO:0000259" key="1">
    <source>
        <dbReference type="SMART" id="SM00932"/>
    </source>
</evidence>
<evidence type="ECO:0000313" key="3">
    <source>
        <dbReference type="Proteomes" id="UP000183974"/>
    </source>
</evidence>
<dbReference type="Proteomes" id="UP000183974">
    <property type="component" value="Unassembled WGS sequence"/>
</dbReference>
<reference evidence="2 3" key="1">
    <citation type="submission" date="2016-11" db="EMBL/GenBank/DDBJ databases">
        <authorList>
            <person name="Jaros S."/>
            <person name="Januszkiewicz K."/>
            <person name="Wedrychowicz H."/>
        </authorList>
    </citation>
    <scope>NUCLEOTIDE SEQUENCE [LARGE SCALE GENOMIC DNA]</scope>
    <source>
        <strain evidence="2 3">DSM 29589</strain>
    </source>
</reference>
<dbReference type="EMBL" id="FRBR01000005">
    <property type="protein sequence ID" value="SHL71347.1"/>
    <property type="molecule type" value="Genomic_DNA"/>
</dbReference>
<dbReference type="SUPFAM" id="SSF117916">
    <property type="entry name" value="Fe-S cluster assembly (FSCA) domain-like"/>
    <property type="match status" value="1"/>
</dbReference>
<dbReference type="InterPro" id="IPR014824">
    <property type="entry name" value="Nfu/NifU_N"/>
</dbReference>
<dbReference type="Gene3D" id="3.30.300.130">
    <property type="entry name" value="Fe-S cluster assembly (FSCA)"/>
    <property type="match status" value="1"/>
</dbReference>
<dbReference type="Gene3D" id="3.30.1370.70">
    <property type="entry name" value="Scaffold protein Nfu/NifU, N-terminal domain"/>
    <property type="match status" value="1"/>
</dbReference>
<dbReference type="SUPFAM" id="SSF110836">
    <property type="entry name" value="Hypothetical protein SAV1430"/>
    <property type="match status" value="1"/>
</dbReference>
<dbReference type="PANTHER" id="PTHR11178">
    <property type="entry name" value="IRON-SULFUR CLUSTER SCAFFOLD PROTEIN NFU-RELATED"/>
    <property type="match status" value="1"/>
</dbReference>
<keyword evidence="3" id="KW-1185">Reference proteome</keyword>
<dbReference type="Pfam" id="PF01106">
    <property type="entry name" value="NifU"/>
    <property type="match status" value="1"/>
</dbReference>
<dbReference type="OrthoDB" id="14198at2"/>
<dbReference type="GO" id="GO:0051536">
    <property type="term" value="F:iron-sulfur cluster binding"/>
    <property type="evidence" value="ECO:0007669"/>
    <property type="project" value="InterPro"/>
</dbReference>
<dbReference type="InterPro" id="IPR034904">
    <property type="entry name" value="FSCA_dom_sf"/>
</dbReference>
<dbReference type="InterPro" id="IPR036498">
    <property type="entry name" value="Nfu/NifU_N_sf"/>
</dbReference>
<feature type="domain" description="Scaffold protein Nfu/NifU N-terminal" evidence="1">
    <location>
        <begin position="19"/>
        <end position="95"/>
    </location>
</feature>
<proteinExistence type="predicted"/>
<dbReference type="GO" id="GO:0005506">
    <property type="term" value="F:iron ion binding"/>
    <property type="evidence" value="ECO:0007669"/>
    <property type="project" value="InterPro"/>
</dbReference>
<organism evidence="2 3">
    <name type="scientific">Roseovarius pacificus</name>
    <dbReference type="NCBI Taxonomy" id="337701"/>
    <lineage>
        <taxon>Bacteria</taxon>
        <taxon>Pseudomonadati</taxon>
        <taxon>Pseudomonadota</taxon>
        <taxon>Alphaproteobacteria</taxon>
        <taxon>Rhodobacterales</taxon>
        <taxon>Roseobacteraceae</taxon>
        <taxon>Roseovarius</taxon>
    </lineage>
</organism>
<evidence type="ECO:0000313" key="2">
    <source>
        <dbReference type="EMBL" id="SHL71347.1"/>
    </source>
</evidence>
<protein>
    <submittedName>
        <fullName evidence="2">Fe-S cluster biogenesis protein NfuA, 4Fe-4S-binding domain</fullName>
    </submittedName>
</protein>
<dbReference type="GO" id="GO:0016226">
    <property type="term" value="P:iron-sulfur cluster assembly"/>
    <property type="evidence" value="ECO:0007669"/>
    <property type="project" value="InterPro"/>
</dbReference>
<dbReference type="STRING" id="337701.SAMN05444398_1059"/>
<dbReference type="AlphaFoldDB" id="A0A1M7CW09"/>
<gene>
    <name evidence="2" type="ORF">SAMN05444398_1059</name>
</gene>
<dbReference type="InterPro" id="IPR001075">
    <property type="entry name" value="NIF_FeS_clus_asmbl_NifU_C"/>
</dbReference>